<evidence type="ECO:0000313" key="1">
    <source>
        <dbReference type="EMBL" id="CAB3399491.1"/>
    </source>
</evidence>
<protein>
    <submittedName>
        <fullName evidence="1">Uncharacterized protein</fullName>
    </submittedName>
</protein>
<comment type="caution">
    <text evidence="1">The sequence shown here is derived from an EMBL/GenBank/DDBJ whole genome shotgun (WGS) entry which is preliminary data.</text>
</comment>
<name>A0A8S1EHM2_9PELO</name>
<dbReference type="EMBL" id="CADEPM010000002">
    <property type="protein sequence ID" value="CAB3399491.1"/>
    <property type="molecule type" value="Genomic_DNA"/>
</dbReference>
<sequence>MHHSPLPMDTQANFELKAFEELNLSAELPLEPIDQTTLDMLVPTSSTSDVFELARGMNEDYPYHRNRATINGTMILKDTIVKLALHVAFTTVFKDMCPIDHNDNDQMADAEVLKIKEEKCHYFLNHLVDCNKTGIPIDEDDLETALEVEENYRDHVVDHLEKFG</sequence>
<organism evidence="1 2">
    <name type="scientific">Caenorhabditis bovis</name>
    <dbReference type="NCBI Taxonomy" id="2654633"/>
    <lineage>
        <taxon>Eukaryota</taxon>
        <taxon>Metazoa</taxon>
        <taxon>Ecdysozoa</taxon>
        <taxon>Nematoda</taxon>
        <taxon>Chromadorea</taxon>
        <taxon>Rhabditida</taxon>
        <taxon>Rhabditina</taxon>
        <taxon>Rhabditomorpha</taxon>
        <taxon>Rhabditoidea</taxon>
        <taxon>Rhabditidae</taxon>
        <taxon>Peloderinae</taxon>
        <taxon>Caenorhabditis</taxon>
    </lineage>
</organism>
<keyword evidence="2" id="KW-1185">Reference proteome</keyword>
<proteinExistence type="predicted"/>
<evidence type="ECO:0000313" key="2">
    <source>
        <dbReference type="Proteomes" id="UP000494206"/>
    </source>
</evidence>
<dbReference type="Proteomes" id="UP000494206">
    <property type="component" value="Unassembled WGS sequence"/>
</dbReference>
<reference evidence="1 2" key="1">
    <citation type="submission" date="2020-04" db="EMBL/GenBank/DDBJ databases">
        <authorList>
            <person name="Laetsch R D."/>
            <person name="Stevens L."/>
            <person name="Kumar S."/>
            <person name="Blaxter L. M."/>
        </authorList>
    </citation>
    <scope>NUCLEOTIDE SEQUENCE [LARGE SCALE GENOMIC DNA]</scope>
</reference>
<accession>A0A8S1EHM2</accession>
<gene>
    <name evidence="1" type="ORF">CBOVIS_LOCUS2604</name>
</gene>
<dbReference type="AlphaFoldDB" id="A0A8S1EHM2"/>